<dbReference type="KEGG" id="cao:Celal_2956"/>
<proteinExistence type="predicted"/>
<name>E6XEE2_CELAD</name>
<dbReference type="EMBL" id="CP002453">
    <property type="protein sequence ID" value="ADV50232.1"/>
    <property type="molecule type" value="Genomic_DNA"/>
</dbReference>
<protein>
    <submittedName>
        <fullName evidence="1">KWG Leptospira repeat protein</fullName>
    </submittedName>
</protein>
<organism evidence="1 2">
    <name type="scientific">Cellulophaga algicola (strain DSM 14237 / IC166 / ACAM 630)</name>
    <dbReference type="NCBI Taxonomy" id="688270"/>
    <lineage>
        <taxon>Bacteria</taxon>
        <taxon>Pseudomonadati</taxon>
        <taxon>Bacteroidota</taxon>
        <taxon>Flavobacteriia</taxon>
        <taxon>Flavobacteriales</taxon>
        <taxon>Flavobacteriaceae</taxon>
        <taxon>Cellulophaga</taxon>
    </lineage>
</organism>
<dbReference type="eggNOG" id="ENOG502Z7XS">
    <property type="taxonomic scope" value="Bacteria"/>
</dbReference>
<evidence type="ECO:0000313" key="1">
    <source>
        <dbReference type="EMBL" id="ADV50232.1"/>
    </source>
</evidence>
<dbReference type="Pfam" id="PF14903">
    <property type="entry name" value="WG_beta_rep"/>
    <property type="match status" value="2"/>
</dbReference>
<dbReference type="AlphaFoldDB" id="E6XEE2"/>
<dbReference type="InterPro" id="IPR032774">
    <property type="entry name" value="WG_beta_rep"/>
</dbReference>
<dbReference type="OrthoDB" id="5464673at2"/>
<reference evidence="1 2" key="1">
    <citation type="journal article" date="2010" name="Stand. Genomic Sci.">
        <title>Complete genome sequence of Cellulophaga algicola type strain (IC166).</title>
        <authorList>
            <person name="Abt B."/>
            <person name="Lu M."/>
            <person name="Misra M."/>
            <person name="Han C."/>
            <person name="Nolan M."/>
            <person name="Lucas S."/>
            <person name="Hammon N."/>
            <person name="Deshpande S."/>
            <person name="Cheng J.F."/>
            <person name="Tapia R."/>
            <person name="Goodwin L."/>
            <person name="Pitluck S."/>
            <person name="Liolios K."/>
            <person name="Pagani I."/>
            <person name="Ivanova N."/>
            <person name="Mavromatis K."/>
            <person name="Ovchinikova G."/>
            <person name="Pati A."/>
            <person name="Chen A."/>
            <person name="Palaniappan K."/>
            <person name="Land M."/>
            <person name="Hauser L."/>
            <person name="Chang Y.J."/>
            <person name="Jeffries C.D."/>
            <person name="Detter J.C."/>
            <person name="Brambilla E."/>
            <person name="Rohde M."/>
            <person name="Tindall B.J."/>
            <person name="Goker M."/>
            <person name="Woyke T."/>
            <person name="Bristow J."/>
            <person name="Eisen J.A."/>
            <person name="Markowitz V."/>
            <person name="Hugenholtz P."/>
            <person name="Kyrpides N.C."/>
            <person name="Klenk H.P."/>
            <person name="Lapidus A."/>
        </authorList>
    </citation>
    <scope>NUCLEOTIDE SEQUENCE [LARGE SCALE GENOMIC DNA]</scope>
    <source>
        <strain evidence="2">DSM 14237 / IC166 / ACAM 630</strain>
    </source>
</reference>
<dbReference type="Proteomes" id="UP000008634">
    <property type="component" value="Chromosome"/>
</dbReference>
<keyword evidence="2" id="KW-1185">Reference proteome</keyword>
<dbReference type="PANTHER" id="PTHR37841:SF1">
    <property type="entry name" value="DUF3298 DOMAIN-CONTAINING PROTEIN"/>
    <property type="match status" value="1"/>
</dbReference>
<accession>E6XEE2</accession>
<dbReference type="RefSeq" id="WP_013551695.1">
    <property type="nucleotide sequence ID" value="NC_014934.1"/>
</dbReference>
<evidence type="ECO:0000313" key="2">
    <source>
        <dbReference type="Proteomes" id="UP000008634"/>
    </source>
</evidence>
<dbReference type="HOGENOM" id="CLU_1364801_0_0_10"/>
<dbReference type="STRING" id="688270.Celal_2956"/>
<dbReference type="PANTHER" id="PTHR37841">
    <property type="entry name" value="GLR2918 PROTEIN"/>
    <property type="match status" value="1"/>
</dbReference>
<gene>
    <name evidence="1" type="ordered locus">Celal_2956</name>
</gene>
<sequence>MKRLFIITLLLSIPMIGISQTLEEINTPTVARLDQIGSFSEGLAAVKKGNEWGFIDEDGKLVIGFRGDVVWNTTPNTAKLGIEGLSYPQFKNGLCSIKVVKEDGITRYGFMNKKGTIVIPAEFLNVSQFNDGYAVGIYESKTLRGKNPFQLRIYQYDFTEVVVNTVGEMLWPIQERQGIVMSKKLYELPEIHAAMISKKLLMVKDKANTWNIVKPKLQN</sequence>